<comment type="function">
    <text evidence="11">Catalyzes the ATP-dependent amination of UTP to CTP with either L-glutamine or ammonia as the source of nitrogen. Regulates intracellular CTP levels through interactions with the four ribonucleotide triphosphates.</text>
</comment>
<comment type="similarity">
    <text evidence="2 11">Belongs to the CTP synthase family.</text>
</comment>
<feature type="domain" description="CTP synthase N-terminal" evidence="13">
    <location>
        <begin position="3"/>
        <end position="266"/>
    </location>
</feature>
<feature type="region of interest" description="Amidoligase domain" evidence="11">
    <location>
        <begin position="1"/>
        <end position="266"/>
    </location>
</feature>
<dbReference type="PANTHER" id="PTHR11550">
    <property type="entry name" value="CTP SYNTHASE"/>
    <property type="match status" value="1"/>
</dbReference>
<feature type="binding site" evidence="11">
    <location>
        <position position="223"/>
    </location>
    <ligand>
        <name>CTP</name>
        <dbReference type="ChEBI" id="CHEBI:37563"/>
        <note>allosteric inhibitor</note>
    </ligand>
</feature>
<dbReference type="UniPathway" id="UPA00159">
    <property type="reaction ID" value="UER00277"/>
</dbReference>
<comment type="pathway">
    <text evidence="1 11">Pyrimidine metabolism; CTP biosynthesis via de novo pathway; CTP from UDP: step 2/2.</text>
</comment>
<organism evidence="15 17">
    <name type="scientific">Sulfuracidifex tepidarius</name>
    <dbReference type="NCBI Taxonomy" id="1294262"/>
    <lineage>
        <taxon>Archaea</taxon>
        <taxon>Thermoproteota</taxon>
        <taxon>Thermoprotei</taxon>
        <taxon>Sulfolobales</taxon>
        <taxon>Sulfolobaceae</taxon>
        <taxon>Sulfuracidifex</taxon>
    </lineage>
</organism>
<dbReference type="EMBL" id="AP018930">
    <property type="protein sequence ID" value="BBG27316.1"/>
    <property type="molecule type" value="Genomic_DNA"/>
</dbReference>
<dbReference type="KEGG" id="step:IC006_1853"/>
<feature type="binding site" evidence="11">
    <location>
        <begin position="14"/>
        <end position="19"/>
    </location>
    <ligand>
        <name>ATP</name>
        <dbReference type="ChEBI" id="CHEBI:30616"/>
    </ligand>
</feature>
<evidence type="ECO:0000256" key="1">
    <source>
        <dbReference type="ARBA" id="ARBA00005171"/>
    </source>
</evidence>
<evidence type="ECO:0000313" key="17">
    <source>
        <dbReference type="Proteomes" id="UP000325030"/>
    </source>
</evidence>
<feature type="active site" description="Nucleophile; for glutamine hydrolysis" evidence="11">
    <location>
        <position position="382"/>
    </location>
</feature>
<dbReference type="FunFam" id="3.40.50.300:FF:000009">
    <property type="entry name" value="CTP synthase"/>
    <property type="match status" value="1"/>
</dbReference>
<dbReference type="OrthoDB" id="52769at2157"/>
<dbReference type="InterPro" id="IPR033828">
    <property type="entry name" value="GATase1_CTP_Synthase"/>
</dbReference>
<dbReference type="Gene3D" id="3.40.50.880">
    <property type="match status" value="1"/>
</dbReference>
<evidence type="ECO:0000256" key="10">
    <source>
        <dbReference type="ARBA" id="ARBA00047781"/>
    </source>
</evidence>
<dbReference type="EC" id="6.3.4.2" evidence="11"/>
<dbReference type="FunFam" id="3.40.50.880:FF:000002">
    <property type="entry name" value="CTP synthase"/>
    <property type="match status" value="1"/>
</dbReference>
<dbReference type="RefSeq" id="WP_054844863.1">
    <property type="nucleotide sequence ID" value="NZ_AP018929.1"/>
</dbReference>
<feature type="binding site" evidence="11">
    <location>
        <position position="141"/>
    </location>
    <ligand>
        <name>Mg(2+)</name>
        <dbReference type="ChEBI" id="CHEBI:18420"/>
    </ligand>
</feature>
<dbReference type="NCBIfam" id="NF003792">
    <property type="entry name" value="PRK05380.1"/>
    <property type="match status" value="1"/>
</dbReference>
<evidence type="ECO:0000256" key="6">
    <source>
        <dbReference type="ARBA" id="ARBA00022840"/>
    </source>
</evidence>
<keyword evidence="4 11" id="KW-0479">Metal-binding</keyword>
<comment type="catalytic activity">
    <reaction evidence="10 11">
        <text>UTP + L-glutamine + ATP + H2O = CTP + L-glutamate + ADP + phosphate + 2 H(+)</text>
        <dbReference type="Rhea" id="RHEA:26426"/>
        <dbReference type="ChEBI" id="CHEBI:15377"/>
        <dbReference type="ChEBI" id="CHEBI:15378"/>
        <dbReference type="ChEBI" id="CHEBI:29985"/>
        <dbReference type="ChEBI" id="CHEBI:30616"/>
        <dbReference type="ChEBI" id="CHEBI:37563"/>
        <dbReference type="ChEBI" id="CHEBI:43474"/>
        <dbReference type="ChEBI" id="CHEBI:46398"/>
        <dbReference type="ChEBI" id="CHEBI:58359"/>
        <dbReference type="ChEBI" id="CHEBI:456216"/>
        <dbReference type="EC" id="6.3.4.2"/>
    </reaction>
</comment>
<name>A0A510E4B9_9CREN</name>
<dbReference type="GO" id="GO:0042802">
    <property type="term" value="F:identical protein binding"/>
    <property type="evidence" value="ECO:0007669"/>
    <property type="project" value="TreeGrafter"/>
</dbReference>
<dbReference type="InterPro" id="IPR029062">
    <property type="entry name" value="Class_I_gatase-like"/>
</dbReference>
<proteinExistence type="inferred from homology"/>
<evidence type="ECO:0000259" key="12">
    <source>
        <dbReference type="Pfam" id="PF00117"/>
    </source>
</evidence>
<feature type="binding site" evidence="11">
    <location>
        <position position="13"/>
    </location>
    <ligand>
        <name>CTP</name>
        <dbReference type="ChEBI" id="CHEBI:37563"/>
        <note>allosteric inhibitor</note>
    </ligand>
</feature>
<keyword evidence="7 11" id="KW-0460">Magnesium</keyword>
<evidence type="ECO:0000313" key="16">
    <source>
        <dbReference type="Proteomes" id="UP000322983"/>
    </source>
</evidence>
<feature type="binding site" evidence="11">
    <location>
        <position position="71"/>
    </location>
    <ligand>
        <name>Mg(2+)</name>
        <dbReference type="ChEBI" id="CHEBI:18420"/>
    </ligand>
</feature>
<dbReference type="GO" id="GO:0097268">
    <property type="term" value="C:cytoophidium"/>
    <property type="evidence" value="ECO:0007669"/>
    <property type="project" value="UniProtKB-ARBA"/>
</dbReference>
<evidence type="ECO:0000256" key="7">
    <source>
        <dbReference type="ARBA" id="ARBA00022842"/>
    </source>
</evidence>
<dbReference type="InterPro" id="IPR027417">
    <property type="entry name" value="P-loop_NTPase"/>
</dbReference>
<dbReference type="InterPro" id="IPR017456">
    <property type="entry name" value="CTP_synthase_N"/>
</dbReference>
<feature type="binding site" evidence="11">
    <location>
        <position position="13"/>
    </location>
    <ligand>
        <name>UTP</name>
        <dbReference type="ChEBI" id="CHEBI:46398"/>
    </ligand>
</feature>
<evidence type="ECO:0000313" key="15">
    <source>
        <dbReference type="EMBL" id="BBG27316.1"/>
    </source>
</evidence>
<dbReference type="EMBL" id="AP018929">
    <property type="protein sequence ID" value="BBG24528.1"/>
    <property type="molecule type" value="Genomic_DNA"/>
</dbReference>
<comment type="miscellaneous">
    <text evidence="11">CTPSs have evolved a hybrid strategy for distinguishing between UTP and CTP. The overlapping regions of the product feedback inhibitory and substrate sites recognize a common feature in both compounds, the triphosphate moiety. To differentiate isosteric substrate and product pyrimidine rings, an additional pocket far from the expected kinase/ligase catalytic site, specifically recognizes the cytosine and ribose portions of the product inhibitor.</text>
</comment>
<dbReference type="InterPro" id="IPR017926">
    <property type="entry name" value="GATASE"/>
</dbReference>
<dbReference type="GO" id="GO:0044210">
    <property type="term" value="P:'de novo' CTP biosynthetic process"/>
    <property type="evidence" value="ECO:0007669"/>
    <property type="project" value="UniProtKB-UniRule"/>
</dbReference>
<gene>
    <name evidence="11" type="primary">pyrG</name>
    <name evidence="14" type="ORF">IC006_1853</name>
    <name evidence="15" type="ORF">IC007_1861</name>
</gene>
<dbReference type="Proteomes" id="UP000325030">
    <property type="component" value="Chromosome"/>
</dbReference>
<keyword evidence="6 11" id="KW-0067">ATP-binding</keyword>
<feature type="binding site" evidence="11">
    <location>
        <begin position="187"/>
        <end position="192"/>
    </location>
    <ligand>
        <name>UTP</name>
        <dbReference type="ChEBI" id="CHEBI:46398"/>
    </ligand>
</feature>
<keyword evidence="8 11" id="KW-0315">Glutamine amidotransferase</keyword>
<dbReference type="GO" id="GO:0003883">
    <property type="term" value="F:CTP synthase activity"/>
    <property type="evidence" value="ECO:0007669"/>
    <property type="project" value="UniProtKB-UniRule"/>
</dbReference>
<comment type="catalytic activity">
    <reaction evidence="11">
        <text>L-glutamine + H2O = L-glutamate + NH4(+)</text>
        <dbReference type="Rhea" id="RHEA:15889"/>
        <dbReference type="ChEBI" id="CHEBI:15377"/>
        <dbReference type="ChEBI" id="CHEBI:28938"/>
        <dbReference type="ChEBI" id="CHEBI:29985"/>
        <dbReference type="ChEBI" id="CHEBI:58359"/>
    </reaction>
</comment>
<dbReference type="SUPFAM" id="SSF52540">
    <property type="entry name" value="P-loop containing nucleoside triphosphate hydrolases"/>
    <property type="match status" value="1"/>
</dbReference>
<feature type="domain" description="Glutamine amidotransferase" evidence="12">
    <location>
        <begin position="301"/>
        <end position="526"/>
    </location>
</feature>
<evidence type="ECO:0000256" key="11">
    <source>
        <dbReference type="HAMAP-Rule" id="MF_01227"/>
    </source>
</evidence>
<evidence type="ECO:0000259" key="13">
    <source>
        <dbReference type="Pfam" id="PF06418"/>
    </source>
</evidence>
<dbReference type="Pfam" id="PF00117">
    <property type="entry name" value="GATase"/>
    <property type="match status" value="1"/>
</dbReference>
<feature type="active site" evidence="11">
    <location>
        <position position="509"/>
    </location>
</feature>
<feature type="binding site" evidence="11">
    <location>
        <position position="355"/>
    </location>
    <ligand>
        <name>L-glutamine</name>
        <dbReference type="ChEBI" id="CHEBI:58359"/>
    </ligand>
</feature>
<dbReference type="GO" id="GO:0046872">
    <property type="term" value="F:metal ion binding"/>
    <property type="evidence" value="ECO:0007669"/>
    <property type="project" value="UniProtKB-KW"/>
</dbReference>
<dbReference type="GeneID" id="41718197"/>
<dbReference type="Pfam" id="PF06418">
    <property type="entry name" value="CTP_synth_N"/>
    <property type="match status" value="1"/>
</dbReference>
<evidence type="ECO:0000256" key="5">
    <source>
        <dbReference type="ARBA" id="ARBA00022741"/>
    </source>
</evidence>
<comment type="subunit">
    <text evidence="11">Homotetramer.</text>
</comment>
<comment type="catalytic activity">
    <reaction evidence="11">
        <text>UTP + NH4(+) + ATP = CTP + ADP + phosphate + 2 H(+)</text>
        <dbReference type="Rhea" id="RHEA:16597"/>
        <dbReference type="ChEBI" id="CHEBI:15378"/>
        <dbReference type="ChEBI" id="CHEBI:28938"/>
        <dbReference type="ChEBI" id="CHEBI:30616"/>
        <dbReference type="ChEBI" id="CHEBI:37563"/>
        <dbReference type="ChEBI" id="CHEBI:43474"/>
        <dbReference type="ChEBI" id="CHEBI:46398"/>
        <dbReference type="ChEBI" id="CHEBI:456216"/>
    </reaction>
</comment>
<feature type="binding site" evidence="11">
    <location>
        <position position="463"/>
    </location>
    <ligand>
        <name>L-glutamine</name>
        <dbReference type="ChEBI" id="CHEBI:58359"/>
    </ligand>
</feature>
<dbReference type="CDD" id="cd03113">
    <property type="entry name" value="CTPS_N"/>
    <property type="match status" value="1"/>
</dbReference>
<feature type="binding site" evidence="11">
    <location>
        <begin position="383"/>
        <end position="386"/>
    </location>
    <ligand>
        <name>L-glutamine</name>
        <dbReference type="ChEBI" id="CHEBI:58359"/>
    </ligand>
</feature>
<evidence type="ECO:0000256" key="9">
    <source>
        <dbReference type="ARBA" id="ARBA00022975"/>
    </source>
</evidence>
<dbReference type="HAMAP" id="MF_01227">
    <property type="entry name" value="PyrG"/>
    <property type="match status" value="1"/>
</dbReference>
<dbReference type="Proteomes" id="UP000322983">
    <property type="component" value="Chromosome"/>
</dbReference>
<feature type="binding site" evidence="11">
    <location>
        <position position="223"/>
    </location>
    <ligand>
        <name>UTP</name>
        <dbReference type="ChEBI" id="CHEBI:46398"/>
    </ligand>
</feature>
<feature type="binding site" evidence="11">
    <location>
        <position position="406"/>
    </location>
    <ligand>
        <name>L-glutamine</name>
        <dbReference type="ChEBI" id="CHEBI:58359"/>
    </ligand>
</feature>
<evidence type="ECO:0000256" key="4">
    <source>
        <dbReference type="ARBA" id="ARBA00022723"/>
    </source>
</evidence>
<dbReference type="InterPro" id="IPR004468">
    <property type="entry name" value="CTP_synthase"/>
</dbReference>
<accession>A0A510E4B9</accession>
<dbReference type="CDD" id="cd01746">
    <property type="entry name" value="GATase1_CTP_Synthase"/>
    <property type="match status" value="1"/>
</dbReference>
<dbReference type="NCBIfam" id="TIGR00337">
    <property type="entry name" value="PyrG"/>
    <property type="match status" value="1"/>
</dbReference>
<dbReference type="PANTHER" id="PTHR11550:SF0">
    <property type="entry name" value="CTP SYNTHASE-RELATED"/>
    <property type="match status" value="1"/>
</dbReference>
<evidence type="ECO:0000313" key="14">
    <source>
        <dbReference type="EMBL" id="BBG24528.1"/>
    </source>
</evidence>
<keyword evidence="9 11" id="KW-0665">Pyrimidine biosynthesis</keyword>
<evidence type="ECO:0000256" key="3">
    <source>
        <dbReference type="ARBA" id="ARBA00022598"/>
    </source>
</evidence>
<keyword evidence="16" id="KW-1185">Reference proteome</keyword>
<dbReference type="GO" id="GO:0005524">
    <property type="term" value="F:ATP binding"/>
    <property type="evidence" value="ECO:0007669"/>
    <property type="project" value="UniProtKB-KW"/>
</dbReference>
<dbReference type="GO" id="GO:0019856">
    <property type="term" value="P:pyrimidine nucleobase biosynthetic process"/>
    <property type="evidence" value="ECO:0007669"/>
    <property type="project" value="TreeGrafter"/>
</dbReference>
<dbReference type="PROSITE" id="PS51273">
    <property type="entry name" value="GATASE_TYPE_1"/>
    <property type="match status" value="1"/>
</dbReference>
<evidence type="ECO:0000256" key="8">
    <source>
        <dbReference type="ARBA" id="ARBA00022962"/>
    </source>
</evidence>
<dbReference type="Gene3D" id="3.40.50.300">
    <property type="entry name" value="P-loop containing nucleotide triphosphate hydrolases"/>
    <property type="match status" value="1"/>
</dbReference>
<keyword evidence="5 11" id="KW-0547">Nucleotide-binding</keyword>
<keyword evidence="3 11" id="KW-0436">Ligase</keyword>
<reference evidence="15 16" key="2">
    <citation type="journal article" date="2020" name="Int. J. Syst. Evol. Microbiol.">
        <title>Sulfuracidifex tepidarius gen. nov., sp. nov. and transfer of Sulfolobus metallicus Huber and Stetter 1992 to the genus Sulfuracidifex as Sulfuracidifex metallicus comb. nov.</title>
        <authorList>
            <person name="Itoh T."/>
            <person name="Miura T."/>
            <person name="Sakai H.D."/>
            <person name="Kato S."/>
            <person name="Ohkuma M."/>
            <person name="Takashina T."/>
        </authorList>
    </citation>
    <scope>NUCLEOTIDE SEQUENCE</scope>
    <source>
        <strain evidence="14 16">IC-006</strain>
        <strain evidence="15">IC-007</strain>
    </source>
</reference>
<evidence type="ECO:0000256" key="2">
    <source>
        <dbReference type="ARBA" id="ARBA00007533"/>
    </source>
</evidence>
<feature type="binding site" evidence="11">
    <location>
        <position position="71"/>
    </location>
    <ligand>
        <name>ATP</name>
        <dbReference type="ChEBI" id="CHEBI:30616"/>
    </ligand>
</feature>
<feature type="binding site" evidence="11">
    <location>
        <begin position="148"/>
        <end position="150"/>
    </location>
    <ligand>
        <name>CTP</name>
        <dbReference type="ChEBI" id="CHEBI:37563"/>
        <note>allosteric inhibitor</note>
    </ligand>
</feature>
<sequence>MAKYIVITGGVLSSVGKGTVAASIGMLLKRRDIKITVVKVDPYINVDAGTMNPYMHGEVFVTEDGSETDLDLGHYERFIGINVTKYNNITAGKVYFEVINKERRGEYLGQTVQIIPHVTREIISMIKKAGEVNNADVVIVEIGGTVGDIESLPFLEAVRQMRLEEEGNLIFVHVALAPYMKVTGELKTKPLQHSVQELRRIGIQPDIIIVRSEVSLDPESKNKIALFTNVKQSLIFSSYDVSTPYEVPLILEGQGLSSKILNLLGLPDGAVKLDDWESFVSSLKDGEKEVNIVLIGKYTKLKDTYMSIREALLHAGAFLHVKPKLMWVESTDIENNDDKLREIMKTADGVIVLPGFGARGTEGKIKAINYVRENDIPFLGICFGFQLAVVEFARNVLGLKDANSTEINPSTPDPVITLLDDQNRATQVGGTMRLGSQKIILKEGSLANKIYGTNIITERHRHRFEVNPKYVDSIQKAGLVISGVSENGLVEFIELPGKRFFIATQAHPEFKSRPMNPSPIYVSFLKASMRDQ</sequence>
<accession>A0A510DX45</accession>
<reference evidence="17" key="1">
    <citation type="submission" date="2018-09" db="EMBL/GenBank/DDBJ databases">
        <title>Complete Genome Sequencing of Sulfolobus sp. JCM 16834.</title>
        <authorList>
            <person name="Kato S."/>
            <person name="Itoh T."/>
            <person name="Ohkuma M."/>
        </authorList>
    </citation>
    <scope>NUCLEOTIDE SEQUENCE [LARGE SCALE GENOMIC DNA]</scope>
    <source>
        <strain evidence="17">IC-007</strain>
    </source>
</reference>
<dbReference type="STRING" id="1294262.GCA_001316085_00152"/>
<feature type="binding site" evidence="11">
    <location>
        <begin position="187"/>
        <end position="192"/>
    </location>
    <ligand>
        <name>CTP</name>
        <dbReference type="ChEBI" id="CHEBI:37563"/>
        <note>allosteric inhibitor</note>
    </ligand>
</feature>
<comment type="activity regulation">
    <text evidence="11">Allosterically activated by GTP, when glutamine is the substrate; GTP has no effect on the reaction when ammonia is the substrate. The allosteric effector GTP functions by stabilizing the protein conformation that binds the tetrahedral intermediate(s) formed during glutamine hydrolysis. Inhibited by the product CTP, via allosteric rather than competitive inhibition.</text>
</comment>
<feature type="binding site" evidence="11">
    <location>
        <position position="54"/>
    </location>
    <ligand>
        <name>L-glutamine</name>
        <dbReference type="ChEBI" id="CHEBI:58359"/>
    </ligand>
</feature>
<dbReference type="SUPFAM" id="SSF52317">
    <property type="entry name" value="Class I glutamine amidotransferase-like"/>
    <property type="match status" value="1"/>
</dbReference>
<dbReference type="AlphaFoldDB" id="A0A510E4B9"/>
<protein>
    <recommendedName>
        <fullName evidence="11">CTP synthase</fullName>
        <ecNumber evidence="11">6.3.4.2</ecNumber>
    </recommendedName>
    <alternativeName>
        <fullName evidence="11">Cytidine 5'-triphosphate synthase</fullName>
    </alternativeName>
    <alternativeName>
        <fullName evidence="11">Cytidine triphosphate synthetase</fullName>
        <shortName evidence="11">CTP synthetase</shortName>
        <shortName evidence="11">CTPS</shortName>
    </alternativeName>
    <alternativeName>
        <fullName evidence="11">UTP--ammonia ligase</fullName>
    </alternativeName>
</protein>
<comment type="caution">
    <text evidence="11">Lacks conserved residue(s) required for the propagation of feature annotation.</text>
</comment>
<feature type="active site" evidence="11">
    <location>
        <position position="507"/>
    </location>
</feature>
<feature type="binding site" evidence="11">
    <location>
        <position position="241"/>
    </location>
    <ligand>
        <name>ATP</name>
        <dbReference type="ChEBI" id="CHEBI:30616"/>
    </ligand>
</feature>